<dbReference type="InParanoid" id="A0A1D2VQA7"/>
<dbReference type="GO" id="GO:0034551">
    <property type="term" value="P:mitochondrial respiratory chain complex III assembly"/>
    <property type="evidence" value="ECO:0007669"/>
    <property type="project" value="EnsemblFungi"/>
</dbReference>
<dbReference type="RefSeq" id="XP_020050081.1">
    <property type="nucleotide sequence ID" value="XM_020192342.1"/>
</dbReference>
<dbReference type="GO" id="GO:0003729">
    <property type="term" value="F:mRNA binding"/>
    <property type="evidence" value="ECO:0007669"/>
    <property type="project" value="EnsemblFungi"/>
</dbReference>
<dbReference type="GO" id="GO:0061671">
    <property type="term" value="C:Cbp3p-Cbp6 complex"/>
    <property type="evidence" value="ECO:0007669"/>
    <property type="project" value="EnsemblFungi"/>
</dbReference>
<dbReference type="GO" id="GO:0070131">
    <property type="term" value="P:positive regulation of mitochondrial translation"/>
    <property type="evidence" value="ECO:0007669"/>
    <property type="project" value="EnsemblFungi"/>
</dbReference>
<feature type="domain" description="Ubiquinol-cytochrome c chaperone" evidence="2">
    <location>
        <begin position="73"/>
        <end position="216"/>
    </location>
</feature>
<gene>
    <name evidence="3" type="ORF">ASCRUDRAFT_73556</name>
</gene>
<dbReference type="FunCoup" id="A0A1D2VQA7">
    <property type="interactions" value="100"/>
</dbReference>
<comment type="similarity">
    <text evidence="1">Belongs to the CBP3 family.</text>
</comment>
<dbReference type="Proteomes" id="UP000095038">
    <property type="component" value="Unassembled WGS sequence"/>
</dbReference>
<dbReference type="Pfam" id="PF03981">
    <property type="entry name" value="Ubiq_cyt_C_chap"/>
    <property type="match status" value="1"/>
</dbReference>
<evidence type="ECO:0000313" key="3">
    <source>
        <dbReference type="EMBL" id="ODV63774.1"/>
    </source>
</evidence>
<dbReference type="AlphaFoldDB" id="A0A1D2VQA7"/>
<sequence length="261" mass="30867">MPLLSNSKYESDTYKLPKWKESFIEAFISLFRLDMDRIRAGPIAGSKYYAMCKIQGLHYRNEKLSSTAKFYYETLGLPNTFSTWYQITLLHEWMLFVRMRAMPGKYGQNYQQKIVDRTFQDIELRLSEEMNIHSGRIRDRYLKEFDNQLRGAILSYDEAFVSDDITLAYALWRNLFNAKQDVDYLHLEALVRYIRMNLYVLSKLSDREFGFGNFTFVAPNEVVKLLTPKEEIELRKTAHKLFEPKNGKILPSQRSKLSLDN</sequence>
<evidence type="ECO:0000313" key="4">
    <source>
        <dbReference type="Proteomes" id="UP000095038"/>
    </source>
</evidence>
<dbReference type="InterPro" id="IPR007129">
    <property type="entry name" value="Ubiqinol_cyt_c_chaperone_CPB3"/>
</dbReference>
<dbReference type="GO" id="GO:0043022">
    <property type="term" value="F:ribosome binding"/>
    <property type="evidence" value="ECO:0007669"/>
    <property type="project" value="EnsemblFungi"/>
</dbReference>
<dbReference type="PANTHER" id="PTHR12184">
    <property type="entry name" value="UBIQUINOL-CYTOCHROME C REDUCTASE COMPLEX ASSEMBLY FACTOR 1 FAMILY MEMBER"/>
    <property type="match status" value="1"/>
</dbReference>
<dbReference type="GO" id="GO:0050821">
    <property type="term" value="P:protein stabilization"/>
    <property type="evidence" value="ECO:0007669"/>
    <property type="project" value="EnsemblFungi"/>
</dbReference>
<dbReference type="STRING" id="1344418.A0A1D2VQA7"/>
<name>A0A1D2VQA7_9ASCO</name>
<keyword evidence="4" id="KW-1185">Reference proteome</keyword>
<evidence type="ECO:0000256" key="1">
    <source>
        <dbReference type="ARBA" id="ARBA00006407"/>
    </source>
</evidence>
<dbReference type="GO" id="GO:0005761">
    <property type="term" value="C:mitochondrial ribosome"/>
    <property type="evidence" value="ECO:0007669"/>
    <property type="project" value="EnsemblFungi"/>
</dbReference>
<dbReference type="InterPro" id="IPR021150">
    <property type="entry name" value="Ubiq_cyt_c_chap"/>
</dbReference>
<dbReference type="OrthoDB" id="10253878at2759"/>
<protein>
    <recommendedName>
        <fullName evidence="2">Ubiquinol-cytochrome c chaperone domain-containing protein</fullName>
    </recommendedName>
</protein>
<organism evidence="3 4">
    <name type="scientific">Ascoidea rubescens DSM 1968</name>
    <dbReference type="NCBI Taxonomy" id="1344418"/>
    <lineage>
        <taxon>Eukaryota</taxon>
        <taxon>Fungi</taxon>
        <taxon>Dikarya</taxon>
        <taxon>Ascomycota</taxon>
        <taxon>Saccharomycotina</taxon>
        <taxon>Saccharomycetes</taxon>
        <taxon>Ascoideaceae</taxon>
        <taxon>Ascoidea</taxon>
    </lineage>
</organism>
<evidence type="ECO:0000259" key="2">
    <source>
        <dbReference type="Pfam" id="PF03981"/>
    </source>
</evidence>
<dbReference type="GO" id="GO:0031966">
    <property type="term" value="C:mitochondrial membrane"/>
    <property type="evidence" value="ECO:0007669"/>
    <property type="project" value="EnsemblFungi"/>
</dbReference>
<dbReference type="EMBL" id="KV454475">
    <property type="protein sequence ID" value="ODV63774.1"/>
    <property type="molecule type" value="Genomic_DNA"/>
</dbReference>
<reference evidence="4" key="1">
    <citation type="submission" date="2016-05" db="EMBL/GenBank/DDBJ databases">
        <title>Comparative genomics of biotechnologically important yeasts.</title>
        <authorList>
            <consortium name="DOE Joint Genome Institute"/>
            <person name="Riley R."/>
            <person name="Haridas S."/>
            <person name="Wolfe K.H."/>
            <person name="Lopes M.R."/>
            <person name="Hittinger C.T."/>
            <person name="Goker M."/>
            <person name="Salamov A."/>
            <person name="Wisecaver J."/>
            <person name="Long T.M."/>
            <person name="Aerts A.L."/>
            <person name="Barry K."/>
            <person name="Choi C."/>
            <person name="Clum A."/>
            <person name="Coughlan A.Y."/>
            <person name="Deshpande S."/>
            <person name="Douglass A.P."/>
            <person name="Hanson S.J."/>
            <person name="Klenk H.-P."/>
            <person name="Labutti K."/>
            <person name="Lapidus A."/>
            <person name="Lindquist E."/>
            <person name="Lipzen A."/>
            <person name="Meier-Kolthoff J.P."/>
            <person name="Ohm R.A."/>
            <person name="Otillar R.P."/>
            <person name="Pangilinan J."/>
            <person name="Peng Y."/>
            <person name="Rokas A."/>
            <person name="Rosa C.A."/>
            <person name="Scheuner C."/>
            <person name="Sibirny A.A."/>
            <person name="Slot J.C."/>
            <person name="Stielow J.B."/>
            <person name="Sun H."/>
            <person name="Kurtzman C.P."/>
            <person name="Blackwell M."/>
            <person name="Grigoriev I.V."/>
            <person name="Jeffries T.W."/>
        </authorList>
    </citation>
    <scope>NUCLEOTIDE SEQUENCE [LARGE SCALE GENOMIC DNA]</scope>
    <source>
        <strain evidence="4">DSM 1968</strain>
    </source>
</reference>
<proteinExistence type="inferred from homology"/>
<accession>A0A1D2VQA7</accession>
<dbReference type="PANTHER" id="PTHR12184:SF1">
    <property type="entry name" value="UBIQUINOL-CYTOCHROME-C REDUCTASE COMPLEX ASSEMBLY FACTOR 1"/>
    <property type="match status" value="1"/>
</dbReference>
<dbReference type="GeneID" id="30965978"/>